<evidence type="ECO:0000313" key="3">
    <source>
        <dbReference type="Proteomes" id="UP000799436"/>
    </source>
</evidence>
<sequence>MPNLTRRLSGASASYRIFTRRRTIALARLVLILSLLVWFLSPGNLPWGSNKKRPLRERLACNFPYNSTADLPRRIWQTWKNSPLEADFPGQYRNSVISWTALNPDFEHLVVTDDDAASLIGYLYASVPEVTDAYKALLEPILKADFFRYLVLLAQGGIYSDIDTHALKPVVHWVPATMESWGLVIGIEADPDRPDWRDWYARRIQFCQWTIGSKPGHPVLVDIVASIAEKTLEQNPQGESISELNVMEFTGPGAWTDALFHFFETNEPVTEMQAASWERFTNLTQPIQHVDVVVLPITSFSPGVGHMGAKEANDPLAFVQHGFSGKHNGSIDEAS</sequence>
<dbReference type="InterPro" id="IPR007577">
    <property type="entry name" value="GlycoTrfase_DXD_sugar-bd_CS"/>
</dbReference>
<dbReference type="GO" id="GO:0000136">
    <property type="term" value="C:mannan polymerase complex"/>
    <property type="evidence" value="ECO:0007669"/>
    <property type="project" value="TreeGrafter"/>
</dbReference>
<dbReference type="Proteomes" id="UP000799436">
    <property type="component" value="Unassembled WGS sequence"/>
</dbReference>
<reference evidence="2" key="1">
    <citation type="journal article" date="2020" name="Stud. Mycol.">
        <title>101 Dothideomycetes genomes: a test case for predicting lifestyles and emergence of pathogens.</title>
        <authorList>
            <person name="Haridas S."/>
            <person name="Albert R."/>
            <person name="Binder M."/>
            <person name="Bloem J."/>
            <person name="Labutti K."/>
            <person name="Salamov A."/>
            <person name="Andreopoulos B."/>
            <person name="Baker S."/>
            <person name="Barry K."/>
            <person name="Bills G."/>
            <person name="Bluhm B."/>
            <person name="Cannon C."/>
            <person name="Castanera R."/>
            <person name="Culley D."/>
            <person name="Daum C."/>
            <person name="Ezra D."/>
            <person name="Gonzalez J."/>
            <person name="Henrissat B."/>
            <person name="Kuo A."/>
            <person name="Liang C."/>
            <person name="Lipzen A."/>
            <person name="Lutzoni F."/>
            <person name="Magnuson J."/>
            <person name="Mondo S."/>
            <person name="Nolan M."/>
            <person name="Ohm R."/>
            <person name="Pangilinan J."/>
            <person name="Park H.-J."/>
            <person name="Ramirez L."/>
            <person name="Alfaro M."/>
            <person name="Sun H."/>
            <person name="Tritt A."/>
            <person name="Yoshinaga Y."/>
            <person name="Zwiers L.-H."/>
            <person name="Turgeon B."/>
            <person name="Goodwin S."/>
            <person name="Spatafora J."/>
            <person name="Crous P."/>
            <person name="Grigoriev I."/>
        </authorList>
    </citation>
    <scope>NUCLEOTIDE SEQUENCE</scope>
    <source>
        <strain evidence="2">CBS 116005</strain>
    </source>
</reference>
<dbReference type="Gene3D" id="3.90.550.20">
    <property type="match status" value="1"/>
</dbReference>
<dbReference type="InterPro" id="IPR039367">
    <property type="entry name" value="Och1-like"/>
</dbReference>
<dbReference type="SUPFAM" id="SSF53448">
    <property type="entry name" value="Nucleotide-diphospho-sugar transferases"/>
    <property type="match status" value="1"/>
</dbReference>
<dbReference type="GO" id="GO:0006487">
    <property type="term" value="P:protein N-linked glycosylation"/>
    <property type="evidence" value="ECO:0007669"/>
    <property type="project" value="TreeGrafter"/>
</dbReference>
<name>A0A6G1LJE3_9PEZI</name>
<dbReference type="InterPro" id="IPR029044">
    <property type="entry name" value="Nucleotide-diphossugar_trans"/>
</dbReference>
<evidence type="ECO:0008006" key="4">
    <source>
        <dbReference type="Google" id="ProtNLM"/>
    </source>
</evidence>
<evidence type="ECO:0000313" key="2">
    <source>
        <dbReference type="EMBL" id="KAF2773061.1"/>
    </source>
</evidence>
<comment type="similarity">
    <text evidence="1">Belongs to the glycosyltransferase 32 family.</text>
</comment>
<accession>A0A6G1LJE3</accession>
<evidence type="ECO:0000256" key="1">
    <source>
        <dbReference type="ARBA" id="ARBA00009003"/>
    </source>
</evidence>
<keyword evidence="3" id="KW-1185">Reference proteome</keyword>
<gene>
    <name evidence="2" type="ORF">EJ03DRAFT_265559</name>
</gene>
<dbReference type="EMBL" id="ML995812">
    <property type="protein sequence ID" value="KAF2773061.1"/>
    <property type="molecule type" value="Genomic_DNA"/>
</dbReference>
<dbReference type="AlphaFoldDB" id="A0A6G1LJE3"/>
<dbReference type="OrthoDB" id="409543at2759"/>
<proteinExistence type="inferred from homology"/>
<dbReference type="PANTHER" id="PTHR31834:SF1">
    <property type="entry name" value="INITIATION-SPECIFIC ALPHA-1,6-MANNOSYLTRANSFERASE"/>
    <property type="match status" value="1"/>
</dbReference>
<organism evidence="2 3">
    <name type="scientific">Teratosphaeria nubilosa</name>
    <dbReference type="NCBI Taxonomy" id="161662"/>
    <lineage>
        <taxon>Eukaryota</taxon>
        <taxon>Fungi</taxon>
        <taxon>Dikarya</taxon>
        <taxon>Ascomycota</taxon>
        <taxon>Pezizomycotina</taxon>
        <taxon>Dothideomycetes</taxon>
        <taxon>Dothideomycetidae</taxon>
        <taxon>Mycosphaerellales</taxon>
        <taxon>Teratosphaeriaceae</taxon>
        <taxon>Teratosphaeria</taxon>
    </lineage>
</organism>
<dbReference type="Pfam" id="PF04488">
    <property type="entry name" value="Gly_transf_sug"/>
    <property type="match status" value="1"/>
</dbReference>
<protein>
    <recommendedName>
        <fullName evidence="4">Initiation-specific alpha-1,6-mannosyltransferase</fullName>
    </recommendedName>
</protein>
<dbReference type="PANTHER" id="PTHR31834">
    <property type="entry name" value="INITIATION-SPECIFIC ALPHA-1,6-MANNOSYLTRANSFERASE"/>
    <property type="match status" value="1"/>
</dbReference>
<dbReference type="GO" id="GO:0000009">
    <property type="term" value="F:alpha-1,6-mannosyltransferase activity"/>
    <property type="evidence" value="ECO:0007669"/>
    <property type="project" value="InterPro"/>
</dbReference>